<name>F8B498_9ACTN</name>
<dbReference type="CDD" id="cd02440">
    <property type="entry name" value="AdoMet_MTases"/>
    <property type="match status" value="1"/>
</dbReference>
<dbReference type="GO" id="GO:0008168">
    <property type="term" value="F:methyltransferase activity"/>
    <property type="evidence" value="ECO:0007669"/>
    <property type="project" value="UniProtKB-KW"/>
</dbReference>
<evidence type="ECO:0000313" key="2">
    <source>
        <dbReference type="EMBL" id="AEH11017.1"/>
    </source>
</evidence>
<protein>
    <submittedName>
        <fullName evidence="2">Methyltransferase type 11</fullName>
    </submittedName>
</protein>
<dbReference type="InterPro" id="IPR029063">
    <property type="entry name" value="SAM-dependent_MTases_sf"/>
</dbReference>
<dbReference type="InterPro" id="IPR041698">
    <property type="entry name" value="Methyltransf_25"/>
</dbReference>
<dbReference type="Proteomes" id="UP000001549">
    <property type="component" value="Chromosome"/>
</dbReference>
<dbReference type="AlphaFoldDB" id="F8B498"/>
<dbReference type="RefSeq" id="WP_013874897.1">
    <property type="nucleotide sequence ID" value="NC_015656.1"/>
</dbReference>
<sequence>MPGHPDPVAINTAVWEQHARARIAAGDLDTRPAIHRFRWTRTGVNDPGAELFGDIRGKRVVELGCGTGDNLAYLVDRCGARGVGIDAAPSQIRRARARWPSPVFHCTDAARYLATCEPIDVCYSGFWCRRPVPAGSAPGPDSRSAQAGRLACLLGLGLPGGRWDSTAAFQRPTGAVSALSCLGRWLDQASASILLHRYPGNPAGPVLGPGHLADCRSAISRWLKMENVLTLAVQAVGDGVL</sequence>
<dbReference type="STRING" id="656024.FsymDg_3740"/>
<dbReference type="KEGG" id="fsy:FsymDg_3740"/>
<evidence type="ECO:0000313" key="3">
    <source>
        <dbReference type="Proteomes" id="UP000001549"/>
    </source>
</evidence>
<dbReference type="HOGENOM" id="CLU_1150528_0_0_11"/>
<dbReference type="eggNOG" id="COG4106">
    <property type="taxonomic scope" value="Bacteria"/>
</dbReference>
<reference evidence="2 3" key="1">
    <citation type="submission" date="2011-05" db="EMBL/GenBank/DDBJ databases">
        <title>Complete sequence of chromosome of Frankia symbiont of Datisca glomerata.</title>
        <authorList>
            <consortium name="US DOE Joint Genome Institute"/>
            <person name="Lucas S."/>
            <person name="Han J."/>
            <person name="Lapidus A."/>
            <person name="Cheng J.-F."/>
            <person name="Goodwin L."/>
            <person name="Pitluck S."/>
            <person name="Peters L."/>
            <person name="Mikhailova N."/>
            <person name="Chertkov O."/>
            <person name="Teshima H."/>
            <person name="Han C."/>
            <person name="Tapia R."/>
            <person name="Land M."/>
            <person name="Hauser L."/>
            <person name="Kyrpides N."/>
            <person name="Ivanova N."/>
            <person name="Pagani I."/>
            <person name="Berry A."/>
            <person name="Pawlowski K."/>
            <person name="Persson T."/>
            <person name="Vanden Heuvel B."/>
            <person name="Benson D."/>
            <person name="Woyke T."/>
        </authorList>
    </citation>
    <scope>NUCLEOTIDE SEQUENCE [LARGE SCALE GENOMIC DNA]</scope>
    <source>
        <strain evidence="3">4085684</strain>
    </source>
</reference>
<dbReference type="GO" id="GO:0032259">
    <property type="term" value="P:methylation"/>
    <property type="evidence" value="ECO:0007669"/>
    <property type="project" value="UniProtKB-KW"/>
</dbReference>
<dbReference type="Gene3D" id="3.40.50.150">
    <property type="entry name" value="Vaccinia Virus protein VP39"/>
    <property type="match status" value="1"/>
</dbReference>
<keyword evidence="2" id="KW-0808">Transferase</keyword>
<keyword evidence="3" id="KW-1185">Reference proteome</keyword>
<feature type="domain" description="Methyltransferase" evidence="1">
    <location>
        <begin position="60"/>
        <end position="124"/>
    </location>
</feature>
<gene>
    <name evidence="2" type="ordered locus">FsymDg_3740</name>
</gene>
<dbReference type="Pfam" id="PF13649">
    <property type="entry name" value="Methyltransf_25"/>
    <property type="match status" value="1"/>
</dbReference>
<proteinExistence type="predicted"/>
<dbReference type="EMBL" id="CP002801">
    <property type="protein sequence ID" value="AEH11017.1"/>
    <property type="molecule type" value="Genomic_DNA"/>
</dbReference>
<organism evidence="2 3">
    <name type="scientific">Candidatus Protofrankia datiscae</name>
    <dbReference type="NCBI Taxonomy" id="2716812"/>
    <lineage>
        <taxon>Bacteria</taxon>
        <taxon>Bacillati</taxon>
        <taxon>Actinomycetota</taxon>
        <taxon>Actinomycetes</taxon>
        <taxon>Frankiales</taxon>
        <taxon>Frankiaceae</taxon>
        <taxon>Protofrankia</taxon>
    </lineage>
</organism>
<accession>F8B498</accession>
<keyword evidence="2" id="KW-0489">Methyltransferase</keyword>
<dbReference type="SUPFAM" id="SSF53335">
    <property type="entry name" value="S-adenosyl-L-methionine-dependent methyltransferases"/>
    <property type="match status" value="1"/>
</dbReference>
<evidence type="ECO:0000259" key="1">
    <source>
        <dbReference type="Pfam" id="PF13649"/>
    </source>
</evidence>